<dbReference type="Pfam" id="PF11563">
    <property type="entry name" value="Protoglobin"/>
    <property type="match status" value="1"/>
</dbReference>
<dbReference type="GO" id="GO:0019825">
    <property type="term" value="F:oxygen binding"/>
    <property type="evidence" value="ECO:0007669"/>
    <property type="project" value="InterPro"/>
</dbReference>
<dbReference type="PANTHER" id="PTHR43065:SF10">
    <property type="entry name" value="PEROXIDE STRESS-ACTIVATED HISTIDINE KINASE MAK3"/>
    <property type="match status" value="1"/>
</dbReference>
<accession>A0A937W6S6</accession>
<keyword evidence="6" id="KW-0418">Kinase</keyword>
<keyword evidence="5" id="KW-0547">Nucleotide-binding</keyword>
<dbReference type="SUPFAM" id="SSF47384">
    <property type="entry name" value="Homodimeric domain of signal transducing histidine kinase"/>
    <property type="match status" value="1"/>
</dbReference>
<dbReference type="EMBL" id="VGLS01000832">
    <property type="protein sequence ID" value="MBM3226225.1"/>
    <property type="molecule type" value="Genomic_DNA"/>
</dbReference>
<name>A0A937W6S6_UNCTE</name>
<dbReference type="EC" id="2.7.13.3" evidence="2"/>
<feature type="domain" description="Globin-sensor" evidence="10">
    <location>
        <begin position="53"/>
        <end position="207"/>
    </location>
</feature>
<dbReference type="SUPFAM" id="SSF46458">
    <property type="entry name" value="Globin-like"/>
    <property type="match status" value="1"/>
</dbReference>
<dbReference type="Pfam" id="PF00512">
    <property type="entry name" value="HisKA"/>
    <property type="match status" value="1"/>
</dbReference>
<evidence type="ECO:0000256" key="6">
    <source>
        <dbReference type="ARBA" id="ARBA00022777"/>
    </source>
</evidence>
<dbReference type="GO" id="GO:0005524">
    <property type="term" value="F:ATP binding"/>
    <property type="evidence" value="ECO:0007669"/>
    <property type="project" value="UniProtKB-KW"/>
</dbReference>
<dbReference type="InterPro" id="IPR044398">
    <property type="entry name" value="Globin-sensor_dom"/>
</dbReference>
<evidence type="ECO:0000259" key="10">
    <source>
        <dbReference type="Pfam" id="PF11563"/>
    </source>
</evidence>
<dbReference type="InterPro" id="IPR036097">
    <property type="entry name" value="HisK_dim/P_sf"/>
</dbReference>
<evidence type="ECO:0000256" key="3">
    <source>
        <dbReference type="ARBA" id="ARBA00022553"/>
    </source>
</evidence>
<keyword evidence="8" id="KW-0902">Two-component regulatory system</keyword>
<dbReference type="InterPro" id="IPR009050">
    <property type="entry name" value="Globin-like_sf"/>
</dbReference>
<sequence>MCKGQPMADVTLEAYARRIADLEQEVAALRDQLALYQFPDETTFSPAVLALDEEAIATYKAFVGFDATTVHHLTALQAWMAQEVDGIVEAFYTHLRRFAPLRTMLADPAVLQRLCAAQTAYLLSLTHGDYGQGYFRQRWRIGEVHNRLNLTPQWYLGSYSVFFDLIVERLQQASPPDTLCSPATLQALVKAFSIDMQLAIEAYITSYQIQLRQANTALQQYSQVLEARVAERTEELLQAGKLAAIGELAAGIAHEINNPINGIMNYADIIAEELPAADKLGGLCP</sequence>
<evidence type="ECO:0000256" key="7">
    <source>
        <dbReference type="ARBA" id="ARBA00022840"/>
    </source>
</evidence>
<evidence type="ECO:0000256" key="1">
    <source>
        <dbReference type="ARBA" id="ARBA00000085"/>
    </source>
</evidence>
<keyword evidence="4" id="KW-0808">Transferase</keyword>
<dbReference type="InterPro" id="IPR012292">
    <property type="entry name" value="Globin/Proto"/>
</dbReference>
<dbReference type="Gene3D" id="1.10.490.10">
    <property type="entry name" value="Globins"/>
    <property type="match status" value="1"/>
</dbReference>
<dbReference type="GO" id="GO:0000155">
    <property type="term" value="F:phosphorelay sensor kinase activity"/>
    <property type="evidence" value="ECO:0007669"/>
    <property type="project" value="InterPro"/>
</dbReference>
<dbReference type="Proteomes" id="UP000712673">
    <property type="component" value="Unassembled WGS sequence"/>
</dbReference>
<evidence type="ECO:0000256" key="2">
    <source>
        <dbReference type="ARBA" id="ARBA00012438"/>
    </source>
</evidence>
<evidence type="ECO:0000313" key="12">
    <source>
        <dbReference type="Proteomes" id="UP000712673"/>
    </source>
</evidence>
<proteinExistence type="predicted"/>
<keyword evidence="7" id="KW-0067">ATP-binding</keyword>
<dbReference type="CDD" id="cd01068">
    <property type="entry name" value="globin_sensor"/>
    <property type="match status" value="1"/>
</dbReference>
<dbReference type="GO" id="GO:0020037">
    <property type="term" value="F:heme binding"/>
    <property type="evidence" value="ECO:0007669"/>
    <property type="project" value="InterPro"/>
</dbReference>
<gene>
    <name evidence="11" type="ORF">FJZ47_20875</name>
</gene>
<dbReference type="CDD" id="cd00082">
    <property type="entry name" value="HisKA"/>
    <property type="match status" value="1"/>
</dbReference>
<dbReference type="PANTHER" id="PTHR43065">
    <property type="entry name" value="SENSOR HISTIDINE KINASE"/>
    <property type="match status" value="1"/>
</dbReference>
<protein>
    <recommendedName>
        <fullName evidence="2">histidine kinase</fullName>
        <ecNumber evidence="2">2.7.13.3</ecNumber>
    </recommendedName>
</protein>
<keyword evidence="3" id="KW-0597">Phosphoprotein</keyword>
<evidence type="ECO:0000256" key="5">
    <source>
        <dbReference type="ARBA" id="ARBA00022741"/>
    </source>
</evidence>
<comment type="catalytic activity">
    <reaction evidence="1">
        <text>ATP + protein L-histidine = ADP + protein N-phospho-L-histidine.</text>
        <dbReference type="EC" id="2.7.13.3"/>
    </reaction>
</comment>
<dbReference type="InterPro" id="IPR003661">
    <property type="entry name" value="HisK_dim/P_dom"/>
</dbReference>
<evidence type="ECO:0000259" key="9">
    <source>
        <dbReference type="Pfam" id="PF00512"/>
    </source>
</evidence>
<dbReference type="Gene3D" id="1.10.287.130">
    <property type="match status" value="1"/>
</dbReference>
<feature type="domain" description="Signal transduction histidine kinase dimerisation/phosphoacceptor" evidence="9">
    <location>
        <begin position="246"/>
        <end position="273"/>
    </location>
</feature>
<evidence type="ECO:0000256" key="8">
    <source>
        <dbReference type="ARBA" id="ARBA00023012"/>
    </source>
</evidence>
<reference evidence="11" key="1">
    <citation type="submission" date="2019-03" db="EMBL/GenBank/DDBJ databases">
        <title>Lake Tanganyika Metagenome-Assembled Genomes (MAGs).</title>
        <authorList>
            <person name="Tran P."/>
        </authorList>
    </citation>
    <scope>NUCLEOTIDE SEQUENCE</scope>
    <source>
        <strain evidence="11">K_DeepCast_65m_m2_066</strain>
    </source>
</reference>
<comment type="caution">
    <text evidence="11">The sequence shown here is derived from an EMBL/GenBank/DDBJ whole genome shotgun (WGS) entry which is preliminary data.</text>
</comment>
<evidence type="ECO:0000256" key="4">
    <source>
        <dbReference type="ARBA" id="ARBA00022679"/>
    </source>
</evidence>
<dbReference type="InterPro" id="IPR039379">
    <property type="entry name" value="Protoglobin_sensor_dom"/>
</dbReference>
<dbReference type="AlphaFoldDB" id="A0A937W6S6"/>
<organism evidence="11 12">
    <name type="scientific">Tectimicrobiota bacterium</name>
    <dbReference type="NCBI Taxonomy" id="2528274"/>
    <lineage>
        <taxon>Bacteria</taxon>
        <taxon>Pseudomonadati</taxon>
        <taxon>Nitrospinota/Tectimicrobiota group</taxon>
        <taxon>Candidatus Tectimicrobiota</taxon>
    </lineage>
</organism>
<evidence type="ECO:0000313" key="11">
    <source>
        <dbReference type="EMBL" id="MBM3226225.1"/>
    </source>
</evidence>